<feature type="region of interest" description="Disordered" evidence="1">
    <location>
        <begin position="391"/>
        <end position="416"/>
    </location>
</feature>
<dbReference type="OrthoDB" id="342281at2759"/>
<feature type="compositionally biased region" description="Low complexity" evidence="1">
    <location>
        <begin position="208"/>
        <end position="221"/>
    </location>
</feature>
<keyword evidence="2" id="KW-1133">Transmembrane helix</keyword>
<feature type="compositionally biased region" description="Basic and acidic residues" evidence="1">
    <location>
        <begin position="101"/>
        <end position="119"/>
    </location>
</feature>
<dbReference type="Proteomes" id="UP000440578">
    <property type="component" value="Unassembled WGS sequence"/>
</dbReference>
<proteinExistence type="predicted"/>
<keyword evidence="2" id="KW-0472">Membrane</keyword>
<feature type="compositionally biased region" description="Low complexity" evidence="1">
    <location>
        <begin position="89"/>
        <end position="100"/>
    </location>
</feature>
<organism evidence="3 4">
    <name type="scientific">Amphibalanus amphitrite</name>
    <name type="common">Striped barnacle</name>
    <name type="synonym">Balanus amphitrite</name>
    <dbReference type="NCBI Taxonomy" id="1232801"/>
    <lineage>
        <taxon>Eukaryota</taxon>
        <taxon>Metazoa</taxon>
        <taxon>Ecdysozoa</taxon>
        <taxon>Arthropoda</taxon>
        <taxon>Crustacea</taxon>
        <taxon>Multicrustacea</taxon>
        <taxon>Cirripedia</taxon>
        <taxon>Thoracica</taxon>
        <taxon>Thoracicalcarea</taxon>
        <taxon>Balanomorpha</taxon>
        <taxon>Balanoidea</taxon>
        <taxon>Balanidae</taxon>
        <taxon>Amphibalaninae</taxon>
        <taxon>Amphibalanus</taxon>
    </lineage>
</organism>
<evidence type="ECO:0000256" key="1">
    <source>
        <dbReference type="SAM" id="MobiDB-lite"/>
    </source>
</evidence>
<evidence type="ECO:0000313" key="3">
    <source>
        <dbReference type="EMBL" id="KAF0299126.1"/>
    </source>
</evidence>
<feature type="region of interest" description="Disordered" evidence="1">
    <location>
        <begin position="33"/>
        <end position="53"/>
    </location>
</feature>
<feature type="transmembrane region" description="Helical" evidence="2">
    <location>
        <begin position="661"/>
        <end position="684"/>
    </location>
</feature>
<feature type="region of interest" description="Disordered" evidence="1">
    <location>
        <begin position="301"/>
        <end position="321"/>
    </location>
</feature>
<feature type="compositionally biased region" description="Basic and acidic residues" evidence="1">
    <location>
        <begin position="308"/>
        <end position="321"/>
    </location>
</feature>
<evidence type="ECO:0000256" key="2">
    <source>
        <dbReference type="SAM" id="Phobius"/>
    </source>
</evidence>
<feature type="region of interest" description="Disordered" evidence="1">
    <location>
        <begin position="208"/>
        <end position="271"/>
    </location>
</feature>
<name>A0A6A4VWD4_AMPAM</name>
<dbReference type="AlphaFoldDB" id="A0A6A4VWD4"/>
<keyword evidence="2" id="KW-0812">Transmembrane</keyword>
<keyword evidence="4" id="KW-1185">Reference proteome</keyword>
<protein>
    <submittedName>
        <fullName evidence="3">Uncharacterized protein</fullName>
    </submittedName>
</protein>
<feature type="compositionally biased region" description="Low complexity" evidence="1">
    <location>
        <begin position="258"/>
        <end position="271"/>
    </location>
</feature>
<dbReference type="EMBL" id="VIIS01001392">
    <property type="protein sequence ID" value="KAF0299126.1"/>
    <property type="molecule type" value="Genomic_DNA"/>
</dbReference>
<gene>
    <name evidence="3" type="ORF">FJT64_003583</name>
</gene>
<feature type="region of interest" description="Disordered" evidence="1">
    <location>
        <begin position="84"/>
        <end position="119"/>
    </location>
</feature>
<dbReference type="EMBL" id="VIIS01001392">
    <property type="protein sequence ID" value="KAF0299128.1"/>
    <property type="molecule type" value="Genomic_DNA"/>
</dbReference>
<comment type="caution">
    <text evidence="3">The sequence shown here is derived from an EMBL/GenBank/DDBJ whole genome shotgun (WGS) entry which is preliminary data.</text>
</comment>
<evidence type="ECO:0000313" key="4">
    <source>
        <dbReference type="Proteomes" id="UP000440578"/>
    </source>
</evidence>
<reference evidence="3 4" key="1">
    <citation type="submission" date="2019-07" db="EMBL/GenBank/DDBJ databases">
        <title>Draft genome assembly of a fouling barnacle, Amphibalanus amphitrite (Darwin, 1854): The first reference genome for Thecostraca.</title>
        <authorList>
            <person name="Kim W."/>
        </authorList>
    </citation>
    <scope>NUCLEOTIDE SEQUENCE [LARGE SCALE GENOMIC DNA]</scope>
    <source>
        <strain evidence="3">SNU_AA5</strain>
        <tissue evidence="3">Soma without cirri and trophi</tissue>
    </source>
</reference>
<accession>A0A6A4VWD4</accession>
<feature type="compositionally biased region" description="Low complexity" evidence="1">
    <location>
        <begin position="229"/>
        <end position="246"/>
    </location>
</feature>
<sequence length="744" mass="77297">MGDELLLRSHCPGGAGCFCAGAEHVYVRERTVTPPRTGLRSSRSRRSANRARAVETVTISKTNTQSATISTTSTASVEITSMVTRRSTRAGSAQPAAPAAAERRSGRLRSDSTASSERRASAEYLAYSSDDEFEEFISQPKTDYTYARSMSYNTISPQHVTPPNMSRRCLHSPGAAGMGVGAGRRDDRLDLELSRDVHDFSFSRELASRVTSSRTTTAATSAKDRLTGTTAPTSSSPSHPVAVATVLLSSSGARGDASPRTAPSSASSRSSVLLRRNAGGSLYRISGGLDVDSGDEDCVENNNISKSSSHESYKLTRETKTNRRTVTSVLLTLLYPFTYLWMVVSDTGRRLVWRQRTADTAPAPAPAPAAPQPGTVEYRRLMRGLPQLGTAAGGGGGGAQRHWSRSTGPQAAPARPETITGRVTRSVTTAVSRTVTTVVTSVLVTVTTVVSLLWWPVRQAAGAVSSAGRRSAAWARSAGEAADVPRRSARLLHCLSPRTWARAVGAGAGRAAAAVSSLSPGRLRRSAAAGDCVDGGAAHRGFAPVSWVRSALMTILTSVQWAATAAAQTVTGAASGAAGAVGSAASGTVSVLSSAARGTAGAFGGAARGTAGAAKGLVGSLAAAGGGAWRSVWPWAETETASGRHGAVLSPEEAGQRRRRLCLCLLPLLLLLLALLLPLLWGLYCEEDPVAAVAVDSQESATLSQLKAAPATAWTALRNTAAFVGTSTVDTASVSNRMDPVGRP</sequence>